<name>A0A841ATM7_9MICO</name>
<proteinExistence type="predicted"/>
<accession>A0A841ATM7</accession>
<reference evidence="2 3" key="1">
    <citation type="submission" date="2020-08" db="EMBL/GenBank/DDBJ databases">
        <title>Sequencing the genomes of 1000 actinobacteria strains.</title>
        <authorList>
            <person name="Klenk H.-P."/>
        </authorList>
    </citation>
    <scope>NUCLEOTIDE SEQUENCE [LARGE SCALE GENOMIC DNA]</scope>
    <source>
        <strain evidence="2 3">DSM 105784</strain>
    </source>
</reference>
<gene>
    <name evidence="2" type="ORF">HD599_003082</name>
</gene>
<organism evidence="2 3">
    <name type="scientific">Conyzicola lurida</name>
    <dbReference type="NCBI Taxonomy" id="1172621"/>
    <lineage>
        <taxon>Bacteria</taxon>
        <taxon>Bacillati</taxon>
        <taxon>Actinomycetota</taxon>
        <taxon>Actinomycetes</taxon>
        <taxon>Micrococcales</taxon>
        <taxon>Microbacteriaceae</taxon>
        <taxon>Conyzicola</taxon>
    </lineage>
</organism>
<evidence type="ECO:0000313" key="3">
    <source>
        <dbReference type="Proteomes" id="UP000536685"/>
    </source>
</evidence>
<evidence type="ECO:0000256" key="1">
    <source>
        <dbReference type="SAM" id="MobiDB-lite"/>
    </source>
</evidence>
<dbReference type="EMBL" id="JACHMJ010000001">
    <property type="protein sequence ID" value="MBB5844759.1"/>
    <property type="molecule type" value="Genomic_DNA"/>
</dbReference>
<comment type="caution">
    <text evidence="2">The sequence shown here is derived from an EMBL/GenBank/DDBJ whole genome shotgun (WGS) entry which is preliminary data.</text>
</comment>
<keyword evidence="3" id="KW-1185">Reference proteome</keyword>
<evidence type="ECO:0000313" key="2">
    <source>
        <dbReference type="EMBL" id="MBB5844759.1"/>
    </source>
</evidence>
<dbReference type="AlphaFoldDB" id="A0A841ATM7"/>
<dbReference type="Proteomes" id="UP000536685">
    <property type="component" value="Unassembled WGS sequence"/>
</dbReference>
<feature type="compositionally biased region" description="Basic and acidic residues" evidence="1">
    <location>
        <begin position="93"/>
        <end position="104"/>
    </location>
</feature>
<feature type="region of interest" description="Disordered" evidence="1">
    <location>
        <begin position="93"/>
        <end position="113"/>
    </location>
</feature>
<evidence type="ECO:0008006" key="4">
    <source>
        <dbReference type="Google" id="ProtNLM"/>
    </source>
</evidence>
<dbReference type="RefSeq" id="WP_184239228.1">
    <property type="nucleotide sequence ID" value="NZ_JACHMJ010000001.1"/>
</dbReference>
<protein>
    <recommendedName>
        <fullName evidence="4">Flagellar protein FlgN</fullName>
    </recommendedName>
</protein>
<sequence>MGDKIWLNMQDLDDVSAGLTATIDEFKNASSNNDRAEEAVGKPDDRNELFNKLSDFESDWNDKREALTENLEGLLEQLNNVITGWRDFDKGVRDSLEEAGEDNKPTPASNIPV</sequence>